<keyword evidence="11 12" id="KW-0472">Membrane</keyword>
<evidence type="ECO:0000256" key="12">
    <source>
        <dbReference type="RuleBase" id="RU367146"/>
    </source>
</evidence>
<dbReference type="STRING" id="1037660.A0A066W860"/>
<dbReference type="OMA" id="MIFGFDP"/>
<dbReference type="EMBL" id="JMSN01000020">
    <property type="protein sequence ID" value="KDN49896.1"/>
    <property type="molecule type" value="Genomic_DNA"/>
</dbReference>
<feature type="transmembrane region" description="Helical" evidence="12">
    <location>
        <begin position="73"/>
        <end position="95"/>
    </location>
</feature>
<comment type="similarity">
    <text evidence="2 12">Belongs to the PAM17 family.</text>
</comment>
<keyword evidence="9 12" id="KW-0811">Translocation</keyword>
<keyword evidence="14" id="KW-1185">Reference proteome</keyword>
<proteinExistence type="inferred from homology"/>
<keyword evidence="4 12" id="KW-0812">Transmembrane</keyword>
<reference evidence="13 14" key="1">
    <citation type="submission" date="2014-05" db="EMBL/GenBank/DDBJ databases">
        <title>Draft genome sequence of a rare smut relative, Tilletiaria anomala UBC 951.</title>
        <authorList>
            <consortium name="DOE Joint Genome Institute"/>
            <person name="Toome M."/>
            <person name="Kuo A."/>
            <person name="Henrissat B."/>
            <person name="Lipzen A."/>
            <person name="Tritt A."/>
            <person name="Yoshinaga Y."/>
            <person name="Zane M."/>
            <person name="Barry K."/>
            <person name="Grigoriev I.V."/>
            <person name="Spatafora J.W."/>
            <person name="Aimea M.C."/>
        </authorList>
    </citation>
    <scope>NUCLEOTIDE SEQUENCE [LARGE SCALE GENOMIC DNA]</scope>
    <source>
        <strain evidence="13 14">UBC 951</strain>
    </source>
</reference>
<evidence type="ECO:0000256" key="7">
    <source>
        <dbReference type="ARBA" id="ARBA00022946"/>
    </source>
</evidence>
<evidence type="ECO:0000256" key="3">
    <source>
        <dbReference type="ARBA" id="ARBA00022448"/>
    </source>
</evidence>
<evidence type="ECO:0000256" key="11">
    <source>
        <dbReference type="ARBA" id="ARBA00023136"/>
    </source>
</evidence>
<organism evidence="13 14">
    <name type="scientific">Tilletiaria anomala (strain ATCC 24038 / CBS 436.72 / UBC 951)</name>
    <dbReference type="NCBI Taxonomy" id="1037660"/>
    <lineage>
        <taxon>Eukaryota</taxon>
        <taxon>Fungi</taxon>
        <taxon>Dikarya</taxon>
        <taxon>Basidiomycota</taxon>
        <taxon>Ustilaginomycotina</taxon>
        <taxon>Exobasidiomycetes</taxon>
        <taxon>Georgefischeriales</taxon>
        <taxon>Tilletiariaceae</taxon>
        <taxon>Tilletiaria</taxon>
    </lineage>
</organism>
<dbReference type="OrthoDB" id="5970083at2759"/>
<dbReference type="InterPro" id="IPR013875">
    <property type="entry name" value="Pam17"/>
</dbReference>
<evidence type="ECO:0000256" key="1">
    <source>
        <dbReference type="ARBA" id="ARBA00004448"/>
    </source>
</evidence>
<evidence type="ECO:0000313" key="13">
    <source>
        <dbReference type="EMBL" id="KDN49896.1"/>
    </source>
</evidence>
<dbReference type="GO" id="GO:0030150">
    <property type="term" value="P:protein import into mitochondrial matrix"/>
    <property type="evidence" value="ECO:0007669"/>
    <property type="project" value="UniProtKB-UniRule"/>
</dbReference>
<feature type="transmembrane region" description="Helical" evidence="12">
    <location>
        <begin position="115"/>
        <end position="139"/>
    </location>
</feature>
<name>A0A066W860_TILAU</name>
<dbReference type="Pfam" id="PF08566">
    <property type="entry name" value="Pam17"/>
    <property type="match status" value="1"/>
</dbReference>
<keyword evidence="7" id="KW-0809">Transit peptide</keyword>
<evidence type="ECO:0000256" key="8">
    <source>
        <dbReference type="ARBA" id="ARBA00022989"/>
    </source>
</evidence>
<comment type="caution">
    <text evidence="13">The sequence shown here is derived from an EMBL/GenBank/DDBJ whole genome shotgun (WGS) entry which is preliminary data.</text>
</comment>
<dbReference type="FunCoup" id="A0A066W860">
    <property type="interactions" value="28"/>
</dbReference>
<dbReference type="Proteomes" id="UP000027361">
    <property type="component" value="Unassembled WGS sequence"/>
</dbReference>
<comment type="function">
    <text evidence="12">Component of the PAM complex, a complex required for the translocation of transit peptide-containing proteins from the inner membrane into the mitochondrial matrix in an ATP-dependent manner.</text>
</comment>
<evidence type="ECO:0000313" key="14">
    <source>
        <dbReference type="Proteomes" id="UP000027361"/>
    </source>
</evidence>
<dbReference type="GO" id="GO:0001405">
    <property type="term" value="C:PAM complex, Tim23 associated import motor"/>
    <property type="evidence" value="ECO:0007669"/>
    <property type="project" value="UniProtKB-UniRule"/>
</dbReference>
<keyword evidence="6 12" id="KW-0653">Protein transport</keyword>
<comment type="subunit">
    <text evidence="12">Component of the PAM complex.</text>
</comment>
<dbReference type="HOGENOM" id="CLU_068297_1_0_1"/>
<evidence type="ECO:0000256" key="10">
    <source>
        <dbReference type="ARBA" id="ARBA00023128"/>
    </source>
</evidence>
<gene>
    <name evidence="13" type="ORF">K437DRAFT_255147</name>
</gene>
<evidence type="ECO:0000256" key="2">
    <source>
        <dbReference type="ARBA" id="ARBA00006837"/>
    </source>
</evidence>
<keyword evidence="3 12" id="KW-0813">Transport</keyword>
<evidence type="ECO:0000256" key="6">
    <source>
        <dbReference type="ARBA" id="ARBA00022927"/>
    </source>
</evidence>
<evidence type="ECO:0000256" key="4">
    <source>
        <dbReference type="ARBA" id="ARBA00022692"/>
    </source>
</evidence>
<dbReference type="PANTHER" id="PTHR28021">
    <property type="entry name" value="PRESEQUENCE TRANSLOCATED-ASSOCIATED MOTOR SUBUNIT PAM17, MITOCHONDRIAL"/>
    <property type="match status" value="1"/>
</dbReference>
<keyword evidence="8 12" id="KW-1133">Transmembrane helix</keyword>
<dbReference type="GeneID" id="25264078"/>
<accession>A0A066W860</accession>
<keyword evidence="5 12" id="KW-0999">Mitochondrion inner membrane</keyword>
<keyword evidence="10 12" id="KW-0496">Mitochondrion</keyword>
<sequence length="211" mass="22959">MASSIASSSRLLLSSGAVRPRRLSPPALRSAAAFMHSSSPNHRASGGQHVGRSSGAASLSWDEYLKLRRSRRLAGMVTTIPTTALAAAGSGAFFLTQELDPTNAIAGIDPVYVSFAAVLAFTGVGWLIGPTLGSSLWTMMHSSKLPAIREKDGEFYEHIKRNRVDPSRQSVQNPVPDFYGEKVGSIKQYRQWLRDQAAYRRKAAHGLKDEF</sequence>
<dbReference type="AlphaFoldDB" id="A0A066W860"/>
<comment type="subcellular location">
    <subcellularLocation>
        <location evidence="1 12">Mitochondrion inner membrane</location>
        <topology evidence="1 12">Multi-pass membrane protein</topology>
    </subcellularLocation>
</comment>
<dbReference type="InParanoid" id="A0A066W860"/>
<dbReference type="PANTHER" id="PTHR28021:SF1">
    <property type="entry name" value="PRESEQUENCE TRANSLOCATED-ASSOCIATED MOTOR SUBUNIT PAM17, MITOCHONDRIAL"/>
    <property type="match status" value="1"/>
</dbReference>
<evidence type="ECO:0000256" key="5">
    <source>
        <dbReference type="ARBA" id="ARBA00022792"/>
    </source>
</evidence>
<protein>
    <recommendedName>
        <fullName evidence="12">Presequence translocated-associated motor subunit PAM17</fullName>
    </recommendedName>
</protein>
<evidence type="ECO:0000256" key="9">
    <source>
        <dbReference type="ARBA" id="ARBA00023010"/>
    </source>
</evidence>
<dbReference type="RefSeq" id="XP_013244410.1">
    <property type="nucleotide sequence ID" value="XM_013388956.1"/>
</dbReference>